<evidence type="ECO:0000313" key="2">
    <source>
        <dbReference type="Proteomes" id="UP000728185"/>
    </source>
</evidence>
<keyword evidence="2" id="KW-1185">Reference proteome</keyword>
<reference evidence="1" key="1">
    <citation type="submission" date="2019-05" db="EMBL/GenBank/DDBJ databases">
        <title>Annotation for the trematode Fasciolopsis buski.</title>
        <authorList>
            <person name="Choi Y.-J."/>
        </authorList>
    </citation>
    <scope>NUCLEOTIDE SEQUENCE</scope>
    <source>
        <strain evidence="1">HT</strain>
        <tissue evidence="1">Whole worm</tissue>
    </source>
</reference>
<evidence type="ECO:0000313" key="1">
    <source>
        <dbReference type="EMBL" id="KAA0198694.1"/>
    </source>
</evidence>
<dbReference type="Gene3D" id="3.40.30.10">
    <property type="entry name" value="Glutaredoxin"/>
    <property type="match status" value="1"/>
</dbReference>
<sequence>MNENSLGLKKMTDSLEVKYNGYLLFSKLELGGFPNMDRLVESLRNCVNGLPPVKITESERRFYCNLL</sequence>
<dbReference type="EMBL" id="LUCM01001570">
    <property type="protein sequence ID" value="KAA0198694.1"/>
    <property type="molecule type" value="Genomic_DNA"/>
</dbReference>
<protein>
    <submittedName>
        <fullName evidence="1">Uncharacterized protein</fullName>
    </submittedName>
</protein>
<dbReference type="Proteomes" id="UP000728185">
    <property type="component" value="Unassembled WGS sequence"/>
</dbReference>
<proteinExistence type="predicted"/>
<name>A0A8E0VNI8_9TREM</name>
<gene>
    <name evidence="1" type="ORF">FBUS_07336</name>
</gene>
<accession>A0A8E0VNI8</accession>
<organism evidence="1 2">
    <name type="scientific">Fasciolopsis buskii</name>
    <dbReference type="NCBI Taxonomy" id="27845"/>
    <lineage>
        <taxon>Eukaryota</taxon>
        <taxon>Metazoa</taxon>
        <taxon>Spiralia</taxon>
        <taxon>Lophotrochozoa</taxon>
        <taxon>Platyhelminthes</taxon>
        <taxon>Trematoda</taxon>
        <taxon>Digenea</taxon>
        <taxon>Plagiorchiida</taxon>
        <taxon>Echinostomata</taxon>
        <taxon>Echinostomatoidea</taxon>
        <taxon>Fasciolidae</taxon>
        <taxon>Fasciolopsis</taxon>
    </lineage>
</organism>
<dbReference type="AlphaFoldDB" id="A0A8E0VNI8"/>
<comment type="caution">
    <text evidence="1">The sequence shown here is derived from an EMBL/GenBank/DDBJ whole genome shotgun (WGS) entry which is preliminary data.</text>
</comment>
<dbReference type="OrthoDB" id="5962009at2759"/>